<keyword evidence="2" id="KW-1185">Reference proteome</keyword>
<sequence length="66" mass="7530">MRKYVTALGDTWDIIAYKMYGDERKMSVLIEANPQHRETVFFSADVALQVPDVATATSTVLPPWKR</sequence>
<organism evidence="1 2">
    <name type="scientific">Sporomusa sphaeroides DSM 2875</name>
    <dbReference type="NCBI Taxonomy" id="1337886"/>
    <lineage>
        <taxon>Bacteria</taxon>
        <taxon>Bacillati</taxon>
        <taxon>Bacillota</taxon>
        <taxon>Negativicutes</taxon>
        <taxon>Selenomonadales</taxon>
        <taxon>Sporomusaceae</taxon>
        <taxon>Sporomusa</taxon>
    </lineage>
</organism>
<reference evidence="1 2" key="1">
    <citation type="submission" date="2016-01" db="EMBL/GenBank/DDBJ databases">
        <authorList>
            <person name="Brown R."/>
        </authorList>
    </citation>
    <scope>NUCLEOTIDE SEQUENCE [LARGE SCALE GENOMIC DNA]</scope>
    <source>
        <strain evidence="1">Sporomusa sphaeroides DSM 2875</strain>
    </source>
</reference>
<evidence type="ECO:0000313" key="1">
    <source>
        <dbReference type="EMBL" id="CVK18458.1"/>
    </source>
</evidence>
<dbReference type="InterPro" id="IPR008861">
    <property type="entry name" value="GpX-like"/>
</dbReference>
<protein>
    <submittedName>
        <fullName evidence="1">Phage Tail Protein X</fullName>
    </submittedName>
</protein>
<dbReference type="EMBL" id="FCOW01000004">
    <property type="protein sequence ID" value="CVK18458.1"/>
    <property type="molecule type" value="Genomic_DNA"/>
</dbReference>
<accession>A0ABM9VZY4</accession>
<name>A0ABM9VZY4_9FIRM</name>
<dbReference type="Proteomes" id="UP000245702">
    <property type="component" value="Unassembled WGS sequence"/>
</dbReference>
<proteinExistence type="predicted"/>
<evidence type="ECO:0000313" key="2">
    <source>
        <dbReference type="Proteomes" id="UP000245702"/>
    </source>
</evidence>
<dbReference type="Pfam" id="PF05489">
    <property type="entry name" value="Phage_tail_X"/>
    <property type="match status" value="1"/>
</dbReference>
<dbReference type="RefSeq" id="WP_075756386.1">
    <property type="nucleotide sequence ID" value="NZ_CP146991.1"/>
</dbReference>
<gene>
    <name evidence="1" type="ORF">SSPH_01096</name>
</gene>
<comment type="caution">
    <text evidence="1">The sequence shown here is derived from an EMBL/GenBank/DDBJ whole genome shotgun (WGS) entry which is preliminary data.</text>
</comment>